<dbReference type="InterPro" id="IPR036390">
    <property type="entry name" value="WH_DNA-bd_sf"/>
</dbReference>
<dbReference type="GO" id="GO:0005524">
    <property type="term" value="F:ATP binding"/>
    <property type="evidence" value="ECO:0007669"/>
    <property type="project" value="UniProtKB-KW"/>
</dbReference>
<dbReference type="PANTHER" id="PTHR34704:SF1">
    <property type="entry name" value="ATPASE"/>
    <property type="match status" value="1"/>
</dbReference>
<evidence type="ECO:0000313" key="2">
    <source>
        <dbReference type="Proteomes" id="UP001597023"/>
    </source>
</evidence>
<reference evidence="2" key="1">
    <citation type="journal article" date="2019" name="Int. J. Syst. Evol. Microbiol.">
        <title>The Global Catalogue of Microorganisms (GCM) 10K type strain sequencing project: providing services to taxonomists for standard genome sequencing and annotation.</title>
        <authorList>
            <consortium name="The Broad Institute Genomics Platform"/>
            <consortium name="The Broad Institute Genome Sequencing Center for Infectious Disease"/>
            <person name="Wu L."/>
            <person name="Ma J."/>
        </authorList>
    </citation>
    <scope>NUCLEOTIDE SEQUENCE [LARGE SCALE GENOMIC DNA]</scope>
    <source>
        <strain evidence="2">CGMCC 4.7400</strain>
    </source>
</reference>
<comment type="caution">
    <text evidence="1">The sequence shown here is derived from an EMBL/GenBank/DDBJ whole genome shotgun (WGS) entry which is preliminary data.</text>
</comment>
<protein>
    <submittedName>
        <fullName evidence="1">ATP-binding protein</fullName>
    </submittedName>
</protein>
<evidence type="ECO:0000313" key="1">
    <source>
        <dbReference type="EMBL" id="MFD0319315.1"/>
    </source>
</evidence>
<keyword evidence="1" id="KW-0547">Nucleotide-binding</keyword>
<proteinExistence type="predicted"/>
<dbReference type="InterPro" id="IPR027417">
    <property type="entry name" value="P-loop_NTPase"/>
</dbReference>
<dbReference type="Gene3D" id="3.40.50.300">
    <property type="entry name" value="P-loop containing nucleotide triphosphate hydrolases"/>
    <property type="match status" value="1"/>
</dbReference>
<dbReference type="EMBL" id="JBHTEB010000001">
    <property type="protein sequence ID" value="MFD0319315.1"/>
    <property type="molecule type" value="Genomic_DNA"/>
</dbReference>
<organism evidence="1 2">
    <name type="scientific">Streptomyces flavalbus</name>
    <dbReference type="NCBI Taxonomy" id="2665155"/>
    <lineage>
        <taxon>Bacteria</taxon>
        <taxon>Bacillati</taxon>
        <taxon>Actinomycetota</taxon>
        <taxon>Actinomycetes</taxon>
        <taxon>Kitasatosporales</taxon>
        <taxon>Streptomycetaceae</taxon>
        <taxon>Streptomyces</taxon>
    </lineage>
</organism>
<dbReference type="SUPFAM" id="SSF52540">
    <property type="entry name" value="P-loop containing nucleoside triphosphate hydrolases"/>
    <property type="match status" value="1"/>
</dbReference>
<dbReference type="RefSeq" id="WP_381617745.1">
    <property type="nucleotide sequence ID" value="NZ_JBHTEB010000001.1"/>
</dbReference>
<sequence>MTGTKPPPHVRFRDAEWAQLTRFARHDNGSLRIGVVSGRRRLGKSFLLRALTEETGGTYLLAVQEDSRATAQRRIVEAIAAARGLPAGVLQLGDDWAGILRLLCSAEPGQPAPLVVLDEFPYLLRHSPELPGVLQSLYDDARYESSVGREALRGALVLCGSALSVMHELLSGQHPLRGRASLDMRLQPFDLRAMRAFWQIDDPHTALLVHAVCGGVPGYQVMAEREAPQSPEGFDAFAVDALLTPGHPLYSRTETEYLLREDPRLDQRSVYYPLLEAIVGGATTPAEIGGRIGKERSATAHALGTLEAAGYVAKDADLLKRRSPSYTVPDQMIRFNQAVTVAQTPLIDAGRTEQAWQRARPAFQSQVLGPHFEEVARAWTRLWAPDEIDGLDFGWTGRTEVPDPSARRKHEVDVLMLAGGESPRQAHRTLQLIGEAKATAARRGLKDLERLDHIKALLTRQGHHTDDTRLALFSPHGFWPDLEREAARRGDVLLIGLEQLYGDTGRTALTR</sequence>
<dbReference type="PANTHER" id="PTHR34704">
    <property type="entry name" value="ATPASE"/>
    <property type="match status" value="1"/>
</dbReference>
<keyword evidence="2" id="KW-1185">Reference proteome</keyword>
<accession>A0ABW2WMK6</accession>
<gene>
    <name evidence="1" type="ORF">ACFQZ6_34900</name>
</gene>
<dbReference type="SUPFAM" id="SSF46785">
    <property type="entry name" value="Winged helix' DNA-binding domain"/>
    <property type="match status" value="1"/>
</dbReference>
<keyword evidence="1" id="KW-0067">ATP-binding</keyword>
<name>A0ABW2WMK6_9ACTN</name>
<dbReference type="Proteomes" id="UP001597023">
    <property type="component" value="Unassembled WGS sequence"/>
</dbReference>